<accession>A0A840KHZ9</accession>
<dbReference type="SUPFAM" id="SSF51206">
    <property type="entry name" value="cAMP-binding domain-like"/>
    <property type="match status" value="1"/>
</dbReference>
<dbReference type="Pfam" id="PF00027">
    <property type="entry name" value="cNMP_binding"/>
    <property type="match status" value="1"/>
</dbReference>
<name>A0A840KHZ9_9FLAO</name>
<proteinExistence type="predicted"/>
<dbReference type="AlphaFoldDB" id="A0A840KHZ9"/>
<dbReference type="Gene3D" id="2.60.120.10">
    <property type="entry name" value="Jelly Rolls"/>
    <property type="match status" value="1"/>
</dbReference>
<dbReference type="Proteomes" id="UP000592180">
    <property type="component" value="Unassembled WGS sequence"/>
</dbReference>
<keyword evidence="3" id="KW-1185">Reference proteome</keyword>
<dbReference type="InterPro" id="IPR014710">
    <property type="entry name" value="RmlC-like_jellyroll"/>
</dbReference>
<dbReference type="CDD" id="cd00038">
    <property type="entry name" value="CAP_ED"/>
    <property type="match status" value="1"/>
</dbReference>
<dbReference type="RefSeq" id="WP_184189750.1">
    <property type="nucleotide sequence ID" value="NZ_JACHLE010000003.1"/>
</dbReference>
<protein>
    <submittedName>
        <fullName evidence="2">CRP-like cAMP-binding protein</fullName>
    </submittedName>
</protein>
<dbReference type="EMBL" id="JACHLE010000003">
    <property type="protein sequence ID" value="MBB4807120.1"/>
    <property type="molecule type" value="Genomic_DNA"/>
</dbReference>
<dbReference type="InterPro" id="IPR000595">
    <property type="entry name" value="cNMP-bd_dom"/>
</dbReference>
<evidence type="ECO:0000259" key="1">
    <source>
        <dbReference type="Pfam" id="PF00027"/>
    </source>
</evidence>
<evidence type="ECO:0000313" key="3">
    <source>
        <dbReference type="Proteomes" id="UP000592180"/>
    </source>
</evidence>
<comment type="caution">
    <text evidence="2">The sequence shown here is derived from an EMBL/GenBank/DDBJ whole genome shotgun (WGS) entry which is preliminary data.</text>
</comment>
<sequence>MKHEQLINFLQKYGTVSESEKKNIKNYFTPLQVKKKQILIEKNSPCNKLFFINSGFLRAFYSNDNGKEITRMIAWENRFLTNIGSFKGFTENNETFECLENGEILCITRDHFDILMKSSSNLKNIYADILEMYNALHIKRFEALNTFDLDKKLVHLKQEFPHLIHKLSDTLLASLLGISRETYVRNKKVIL</sequence>
<evidence type="ECO:0000313" key="2">
    <source>
        <dbReference type="EMBL" id="MBB4807120.1"/>
    </source>
</evidence>
<feature type="domain" description="Cyclic nucleotide-binding" evidence="1">
    <location>
        <begin position="32"/>
        <end position="118"/>
    </location>
</feature>
<gene>
    <name evidence="2" type="ORF">HNP38_002424</name>
</gene>
<reference evidence="2 3" key="1">
    <citation type="submission" date="2020-08" db="EMBL/GenBank/DDBJ databases">
        <title>Functional genomics of gut bacteria from endangered species of beetles.</title>
        <authorList>
            <person name="Carlos-Shanley C."/>
        </authorList>
    </citation>
    <scope>NUCLEOTIDE SEQUENCE [LARGE SCALE GENOMIC DNA]</scope>
    <source>
        <strain evidence="2 3">S00151</strain>
    </source>
</reference>
<dbReference type="InterPro" id="IPR018490">
    <property type="entry name" value="cNMP-bd_dom_sf"/>
</dbReference>
<organism evidence="2 3">
    <name type="scientific">Chryseobacterium defluvii</name>
    <dbReference type="NCBI Taxonomy" id="160396"/>
    <lineage>
        <taxon>Bacteria</taxon>
        <taxon>Pseudomonadati</taxon>
        <taxon>Bacteroidota</taxon>
        <taxon>Flavobacteriia</taxon>
        <taxon>Flavobacteriales</taxon>
        <taxon>Weeksellaceae</taxon>
        <taxon>Chryseobacterium group</taxon>
        <taxon>Chryseobacterium</taxon>
    </lineage>
</organism>